<protein>
    <submittedName>
        <fullName evidence="5">Ring canal kelch homolog</fullName>
    </submittedName>
</protein>
<dbReference type="InterPro" id="IPR000048">
    <property type="entry name" value="IQ_motif_EF-hand-BS"/>
</dbReference>
<dbReference type="SUPFAM" id="SSF117281">
    <property type="entry name" value="Kelch motif"/>
    <property type="match status" value="1"/>
</dbReference>
<evidence type="ECO:0000313" key="5">
    <source>
        <dbReference type="RefSeq" id="XP_013789728.1"/>
    </source>
</evidence>
<dbReference type="CDD" id="cd18186">
    <property type="entry name" value="BTB_POZ_ZBTB_KLHL-like"/>
    <property type="match status" value="1"/>
</dbReference>
<keyword evidence="4" id="KW-1185">Reference proteome</keyword>
<organism evidence="4 5">
    <name type="scientific">Limulus polyphemus</name>
    <name type="common">Atlantic horseshoe crab</name>
    <dbReference type="NCBI Taxonomy" id="6850"/>
    <lineage>
        <taxon>Eukaryota</taxon>
        <taxon>Metazoa</taxon>
        <taxon>Ecdysozoa</taxon>
        <taxon>Arthropoda</taxon>
        <taxon>Chelicerata</taxon>
        <taxon>Merostomata</taxon>
        <taxon>Xiphosura</taxon>
        <taxon>Limulidae</taxon>
        <taxon>Limulus</taxon>
    </lineage>
</organism>
<dbReference type="InterPro" id="IPR015915">
    <property type="entry name" value="Kelch-typ_b-propeller"/>
</dbReference>
<dbReference type="PANTHER" id="PTHR45632:SF3">
    <property type="entry name" value="KELCH-LIKE PROTEIN 32"/>
    <property type="match status" value="1"/>
</dbReference>
<dbReference type="InterPro" id="IPR006652">
    <property type="entry name" value="Kelch_1"/>
</dbReference>
<dbReference type="Pfam" id="PF07707">
    <property type="entry name" value="BACK"/>
    <property type="match status" value="1"/>
</dbReference>
<dbReference type="SUPFAM" id="SSF52540">
    <property type="entry name" value="P-loop containing nucleoside triphosphate hydrolases"/>
    <property type="match status" value="1"/>
</dbReference>
<dbReference type="Gene3D" id="1.25.40.420">
    <property type="match status" value="1"/>
</dbReference>
<name>A0ABM1BVY6_LIMPO</name>
<dbReference type="PANTHER" id="PTHR45632">
    <property type="entry name" value="LD33804P"/>
    <property type="match status" value="1"/>
</dbReference>
<dbReference type="PROSITE" id="PS50097">
    <property type="entry name" value="BTB"/>
    <property type="match status" value="1"/>
</dbReference>
<dbReference type="InterPro" id="IPR000210">
    <property type="entry name" value="BTB/POZ_dom"/>
</dbReference>
<reference evidence="5" key="1">
    <citation type="submission" date="2025-08" db="UniProtKB">
        <authorList>
            <consortium name="RefSeq"/>
        </authorList>
    </citation>
    <scope>IDENTIFICATION</scope>
    <source>
        <tissue evidence="5">Muscle</tissue>
    </source>
</reference>
<evidence type="ECO:0000256" key="1">
    <source>
        <dbReference type="ARBA" id="ARBA00022441"/>
    </source>
</evidence>
<dbReference type="RefSeq" id="XP_013789728.1">
    <property type="nucleotide sequence ID" value="XM_013934274.2"/>
</dbReference>
<dbReference type="CDD" id="cd23767">
    <property type="entry name" value="IQCD"/>
    <property type="match status" value="2"/>
</dbReference>
<accession>A0ABM1BVY6</accession>
<dbReference type="Proteomes" id="UP000694941">
    <property type="component" value="Unplaced"/>
</dbReference>
<dbReference type="InterPro" id="IPR027417">
    <property type="entry name" value="P-loop_NTPase"/>
</dbReference>
<evidence type="ECO:0000259" key="3">
    <source>
        <dbReference type="PROSITE" id="PS50097"/>
    </source>
</evidence>
<dbReference type="Pfam" id="PF24681">
    <property type="entry name" value="Kelch_KLHDC2_KLHL20_DRC7"/>
    <property type="match status" value="1"/>
</dbReference>
<dbReference type="Gene3D" id="2.120.10.80">
    <property type="entry name" value="Kelch-type beta propeller"/>
    <property type="match status" value="2"/>
</dbReference>
<keyword evidence="1" id="KW-0880">Kelch repeat</keyword>
<evidence type="ECO:0000313" key="4">
    <source>
        <dbReference type="Proteomes" id="UP000694941"/>
    </source>
</evidence>
<sequence length="809" mass="91163">MNNSEQANTSPQQNCIIIKSDESIRKLVESYSPTKSSNNNISSVNGGYKNSCHYPIADHSAESVDVVQKTSSDSFTIENHTKHFARLGIHAEGLWKRNVMTDISIKINDRVFYGHKAVLTCFSLFFKKRLLTSTLPINKVELIGINSEPFDCLLEYMYTGKLRITHQNVVDLYMAAKKLQVEEVLYKCLESIDIRKKGARHPIFAYSSAKKLGLQDHWLRAYQAIQEKFEEVVKSSEFLSLGVDEVCEILSTDIIGTFSELVVFLAALKWLNHQYPERQIHIVKVMRCVRFSLMSPEEILGCFNPPLFSEILDSSEVFTMLLTSSLYILAKVEKQEKRFNVFAAQPRNFLRKDTSVRKWDKCMKSFPYRSKSELDMAAVTIQAHFRGYCTRKELKWRRDAAVRIQASYRGYSTRKTYSGFLGKERRLGSVYSYTDPFNPDPCLNILLAAKSNCEEVIAPDWFSYPAKVLSRLVGSIQMTETPVILATGGINPEKTYQIVTSTLLLRYNPRNTILERCEKIPLPRNHHAMVVLEKCIYVIGGCDSRDIHVGVLVASNACFQYHLTTNIWKKLNNMNHCRLFHGAAALNGLIYAVGGRNDNGKVLSSVETFNPKTNKWAELDSPLCCPRMTMGVVAHKGLLFVAGGMIQLSSKLYQTADVEVYNPERNRWYFKISKLPSPRCFVTLVDTGTKLFAIGGASHNSSLQSSCDVCVYDNEAKTWEKTISLPSPRHSVAAASVGENIYIFGGLTTAGMRALNEVLVLEPTCSKWKKAGSLPTPMVGLATVTIPQDEESLAKSQQLESDEITKFIL</sequence>
<dbReference type="Gene3D" id="3.30.710.10">
    <property type="entry name" value="Potassium Channel Kv1.1, Chain A"/>
    <property type="match status" value="1"/>
</dbReference>
<keyword evidence="2" id="KW-0677">Repeat</keyword>
<dbReference type="SMART" id="SM00612">
    <property type="entry name" value="Kelch"/>
    <property type="match status" value="6"/>
</dbReference>
<dbReference type="Pfam" id="PF01344">
    <property type="entry name" value="Kelch_1"/>
    <property type="match status" value="1"/>
</dbReference>
<dbReference type="SUPFAM" id="SSF54695">
    <property type="entry name" value="POZ domain"/>
    <property type="match status" value="1"/>
</dbReference>
<dbReference type="InterPro" id="IPR011705">
    <property type="entry name" value="BACK"/>
</dbReference>
<dbReference type="Gene3D" id="1.20.5.190">
    <property type="match status" value="1"/>
</dbReference>
<dbReference type="SMART" id="SM00875">
    <property type="entry name" value="BACK"/>
    <property type="match status" value="1"/>
</dbReference>
<dbReference type="Pfam" id="PF00612">
    <property type="entry name" value="IQ"/>
    <property type="match status" value="2"/>
</dbReference>
<dbReference type="Pfam" id="PF00651">
    <property type="entry name" value="BTB"/>
    <property type="match status" value="1"/>
</dbReference>
<dbReference type="PROSITE" id="PS50096">
    <property type="entry name" value="IQ"/>
    <property type="match status" value="2"/>
</dbReference>
<feature type="domain" description="BTB" evidence="3">
    <location>
        <begin position="101"/>
        <end position="166"/>
    </location>
</feature>
<dbReference type="GeneID" id="106473589"/>
<gene>
    <name evidence="5" type="primary">LOC106473589</name>
</gene>
<proteinExistence type="predicted"/>
<evidence type="ECO:0000256" key="2">
    <source>
        <dbReference type="ARBA" id="ARBA00022737"/>
    </source>
</evidence>
<dbReference type="InterPro" id="IPR011333">
    <property type="entry name" value="SKP1/BTB/POZ_sf"/>
</dbReference>
<dbReference type="SMART" id="SM00015">
    <property type="entry name" value="IQ"/>
    <property type="match status" value="2"/>
</dbReference>
<dbReference type="SMART" id="SM00225">
    <property type="entry name" value="BTB"/>
    <property type="match status" value="1"/>
</dbReference>